<feature type="region of interest" description="Disordered" evidence="5">
    <location>
        <begin position="34"/>
        <end position="88"/>
    </location>
</feature>
<evidence type="ECO:0000313" key="8">
    <source>
        <dbReference type="EMBL" id="KAL3400824.1"/>
    </source>
</evidence>
<dbReference type="InterPro" id="IPR001878">
    <property type="entry name" value="Znf_CCHC"/>
</dbReference>
<dbReference type="PANTHER" id="PTHR47103:SF8">
    <property type="entry name" value="DNA-BINDING PROTEIN"/>
    <property type="match status" value="1"/>
</dbReference>
<organism evidence="8 9">
    <name type="scientific">Trichogramma kaykai</name>
    <dbReference type="NCBI Taxonomy" id="54128"/>
    <lineage>
        <taxon>Eukaryota</taxon>
        <taxon>Metazoa</taxon>
        <taxon>Ecdysozoa</taxon>
        <taxon>Arthropoda</taxon>
        <taxon>Hexapoda</taxon>
        <taxon>Insecta</taxon>
        <taxon>Pterygota</taxon>
        <taxon>Neoptera</taxon>
        <taxon>Endopterygota</taxon>
        <taxon>Hymenoptera</taxon>
        <taxon>Apocrita</taxon>
        <taxon>Proctotrupomorpha</taxon>
        <taxon>Chalcidoidea</taxon>
        <taxon>Trichogrammatidae</taxon>
        <taxon>Trichogramma</taxon>
    </lineage>
</organism>
<feature type="domain" description="CCHC-type" evidence="7">
    <location>
        <begin position="365"/>
        <end position="381"/>
    </location>
</feature>
<dbReference type="InterPro" id="IPR036875">
    <property type="entry name" value="Znf_CCHC_sf"/>
</dbReference>
<dbReference type="PANTHER" id="PTHR47103">
    <property type="entry name" value="DNA-BINDING PROTEIN"/>
    <property type="match status" value="1"/>
</dbReference>
<keyword evidence="6" id="KW-0472">Membrane</keyword>
<evidence type="ECO:0000256" key="5">
    <source>
        <dbReference type="SAM" id="MobiDB-lite"/>
    </source>
</evidence>
<feature type="transmembrane region" description="Helical" evidence="6">
    <location>
        <begin position="1518"/>
        <end position="1539"/>
    </location>
</feature>
<dbReference type="GO" id="GO:0008270">
    <property type="term" value="F:zinc ion binding"/>
    <property type="evidence" value="ECO:0007669"/>
    <property type="project" value="UniProtKB-KW"/>
</dbReference>
<dbReference type="SMART" id="SM00343">
    <property type="entry name" value="ZnF_C2HC"/>
    <property type="match status" value="6"/>
</dbReference>
<dbReference type="InterPro" id="IPR001969">
    <property type="entry name" value="Aspartic_peptidase_AS"/>
</dbReference>
<feature type="domain" description="CCHC-type" evidence="7">
    <location>
        <begin position="345"/>
        <end position="361"/>
    </location>
</feature>
<keyword evidence="6" id="KW-0812">Transmembrane</keyword>
<sequence>MDHRVTRKQSESDPTKKKEVEKFAVGCDKISKAETASGDSKIIEEPSLSDDSELLAFGSSNKLPRTPIKTQTPTGTNSSPLSLNSSADDTGFCDSTAITNRENSIERTALEQIQERAEPTINETPPVQPNPTDNNNIPLQNPNPIIELDEMAEKINYDILLKIVPEFNGYNIPLSIFLKGVNEAFSMVSETQKATLLLLIRSRLTGEAANSIYDMTFTTLDEFKKHFKDYFSSAVEPYQLRARLGTEYQREDERVMTFANRLKELVRRITEAENITAQADVKALEEIAVECFKKGLKESIERKLIDATNIKDIVKNAIAAERSLQARQILRSKDIKQTTHINTVSCQLCNEQNHTADKCPSRLLTCKACKRGGHDLTNCPIMEDETCQLCHKNGHIAKFCKKNEPIKCQICEKTGHSASECNSKNNSKQSEIKCNNCKRIGHKASKCRIDTSKKCNTCNNLGHVDADCFRNKPKNANKNPTPKAENQQSQDFHFKTLKIDVEPNLCFAPLVKYKSFTFLLDTGSQVNLIKNNEFIQNIYDTNKRIEIRGLTSKKITVSGKVKYFISNRWIEFFVVPADTNITHTGIIGTQFFLSNQICLDFSTNAILNSKNIINNKTYGETYEKRKRLCEATDELFYVDILSEQSKHLQGQFLIDTGSEANIVASHLIPQHCKIDYSETFQLKGINNDTVSTIGTIYANFLCEKDVKFLVVPEFCGLPCEGIIGAKFFRQAKAILDFKNKKLITKNVDISFKPRKDVPVGNILMQDNLSANELIDSLISFHNVHAVVSPKIEPIIDEIQESSLTDLKDQESILFPEDDISYAELHLMKNAYDETYEQLDIPLEQNQVFSINSSKLDNRLSKLYDMKWRFKLAEYQYEVKYKVGKLNTAADALSRNPVEVNIITRAQQKILNEKMKETESTEEKVPSKPIPENPDKEIELPPPAPQPPAYVAQQEQDKSVLNNDTSDESDDEKTLKMFVLFLFFVLVHRSYGMIGYDCEARSLNVTTLSLLNVGECDIPSTEPTIQDQYIQLLQINNFERVNVVQCKVEIQRNIFYCGKLDHLFAVNHGTAEYVHEVSKQACEQVANSGVFYFGHHMITGVKMNQTTSHSLNLAGSAANNGVCTRGNYADPYGSWEDVVVQGTIRITVQEQRAKVDLNNNKIHFRSGTICDFGSESCVDADGGNSFWKTLPEDICQFNRYNILYEGQSEKIMDPEDEDSSNIYTVTSRDITFGLTAKKSELICGYKIIKTEHPKLYIFETTKSNSFASRGKADASNLDLFSYMNSKFVYVEKHMKYQIKHLYRDILTERCRLERQTLMNSLAIASGSPDQFAYNFMKGPGYMALPAGEVIHIIKCLPIEVKLQHGENCYAELQVAKGNETYYMQPKTHILKKRGTEINCNTILPPYYLIDDIWYKILPKPTEAKDPASLQPHTRVTWTYSSPKYLASSGIYTLKDLEDLSRALMFPLERPALLNGFARELHGATITTKDGTIIQLMNDSVIDKIIDSTWGKIWSKFMNFGTASAGVIAILMILHIIKLLIDVIINGVALHRAYGWSLHLLGACMGSLTHLFVNAARNREEQENNREVEPEQEALALIRANRAKKPMPNATAPTVTEEPKTYPDLQDRGFFNTQG</sequence>
<dbReference type="Gene3D" id="2.40.70.10">
    <property type="entry name" value="Acid Proteases"/>
    <property type="match status" value="2"/>
</dbReference>
<feature type="region of interest" description="Disordered" evidence="5">
    <location>
        <begin position="1604"/>
        <end position="1633"/>
    </location>
</feature>
<keyword evidence="9" id="KW-1185">Reference proteome</keyword>
<feature type="domain" description="CCHC-type" evidence="7">
    <location>
        <begin position="454"/>
        <end position="470"/>
    </location>
</feature>
<keyword evidence="3" id="KW-0863">Zinc-finger</keyword>
<keyword evidence="6" id="KW-1133">Transmembrane helix</keyword>
<feature type="compositionally biased region" description="Polar residues" evidence="5">
    <location>
        <begin position="58"/>
        <end position="88"/>
    </location>
</feature>
<feature type="region of interest" description="Disordered" evidence="5">
    <location>
        <begin position="912"/>
        <end position="968"/>
    </location>
</feature>
<feature type="compositionally biased region" description="Basic and acidic residues" evidence="5">
    <location>
        <begin position="912"/>
        <end position="925"/>
    </location>
</feature>
<keyword evidence="1" id="KW-0479">Metal-binding</keyword>
<dbReference type="Gene3D" id="4.10.60.10">
    <property type="entry name" value="Zinc finger, CCHC-type"/>
    <property type="match status" value="2"/>
</dbReference>
<comment type="caution">
    <text evidence="8">The sequence shown here is derived from an EMBL/GenBank/DDBJ whole genome shotgun (WGS) entry which is preliminary data.</text>
</comment>
<feature type="domain" description="CCHC-type" evidence="7">
    <location>
        <begin position="433"/>
        <end position="449"/>
    </location>
</feature>
<reference evidence="8 9" key="1">
    <citation type="journal article" date="2024" name="bioRxiv">
        <title>A reference genome for Trichogramma kaykai: A tiny desert-dwelling parasitoid wasp with competing sex-ratio distorters.</title>
        <authorList>
            <person name="Culotta J."/>
            <person name="Lindsey A.R."/>
        </authorList>
    </citation>
    <scope>NUCLEOTIDE SEQUENCE [LARGE SCALE GENOMIC DNA]</scope>
    <source>
        <strain evidence="8 9">KSX58</strain>
    </source>
</reference>
<gene>
    <name evidence="8" type="ORF">TKK_005964</name>
</gene>
<proteinExistence type="predicted"/>
<accession>A0ABD2X6P9</accession>
<dbReference type="SUPFAM" id="SSF57756">
    <property type="entry name" value="Retrovirus zinc finger-like domains"/>
    <property type="match status" value="2"/>
</dbReference>
<dbReference type="EMBL" id="JBJJXI010000050">
    <property type="protein sequence ID" value="KAL3400824.1"/>
    <property type="molecule type" value="Genomic_DNA"/>
</dbReference>
<evidence type="ECO:0000259" key="7">
    <source>
        <dbReference type="SMART" id="SM00343"/>
    </source>
</evidence>
<keyword evidence="4" id="KW-0862">Zinc</keyword>
<evidence type="ECO:0000313" key="9">
    <source>
        <dbReference type="Proteomes" id="UP001627154"/>
    </source>
</evidence>
<evidence type="ECO:0000256" key="6">
    <source>
        <dbReference type="SAM" id="Phobius"/>
    </source>
</evidence>
<evidence type="ECO:0000256" key="2">
    <source>
        <dbReference type="ARBA" id="ARBA00022737"/>
    </source>
</evidence>
<dbReference type="SUPFAM" id="SSF50630">
    <property type="entry name" value="Acid proteases"/>
    <property type="match status" value="1"/>
</dbReference>
<feature type="domain" description="CCHC-type" evidence="7">
    <location>
        <begin position="407"/>
        <end position="423"/>
    </location>
</feature>
<evidence type="ECO:0000256" key="3">
    <source>
        <dbReference type="ARBA" id="ARBA00022771"/>
    </source>
</evidence>
<feature type="compositionally biased region" description="Polar residues" evidence="5">
    <location>
        <begin position="121"/>
        <end position="133"/>
    </location>
</feature>
<evidence type="ECO:0000256" key="4">
    <source>
        <dbReference type="ARBA" id="ARBA00022833"/>
    </source>
</evidence>
<feature type="region of interest" description="Disordered" evidence="5">
    <location>
        <begin position="119"/>
        <end position="138"/>
    </location>
</feature>
<dbReference type="Proteomes" id="UP001627154">
    <property type="component" value="Unassembled WGS sequence"/>
</dbReference>
<dbReference type="InterPro" id="IPR021109">
    <property type="entry name" value="Peptidase_aspartic_dom_sf"/>
</dbReference>
<feature type="compositionally biased region" description="Basic and acidic residues" evidence="5">
    <location>
        <begin position="1615"/>
        <end position="1625"/>
    </location>
</feature>
<evidence type="ECO:0000256" key="1">
    <source>
        <dbReference type="ARBA" id="ARBA00022723"/>
    </source>
</evidence>
<keyword evidence="2" id="KW-0677">Repeat</keyword>
<dbReference type="Pfam" id="PF24664">
    <property type="entry name" value="Monjiviricetes_fusion"/>
    <property type="match status" value="1"/>
</dbReference>
<protein>
    <recommendedName>
        <fullName evidence="7">CCHC-type domain-containing protein</fullName>
    </recommendedName>
</protein>
<feature type="domain" description="CCHC-type" evidence="7">
    <location>
        <begin position="386"/>
        <end position="402"/>
    </location>
</feature>
<dbReference type="PROSITE" id="PS00141">
    <property type="entry name" value="ASP_PROTEASE"/>
    <property type="match status" value="2"/>
</dbReference>
<name>A0ABD2X6P9_9HYME</name>